<dbReference type="EMBL" id="KN847319">
    <property type="protein sequence ID" value="KIW55976.1"/>
    <property type="molecule type" value="Genomic_DNA"/>
</dbReference>
<dbReference type="InterPro" id="IPR018465">
    <property type="entry name" value="Scm3/HJURP"/>
</dbReference>
<sequence>MDSPFRKRPRLSMFADQPLDAALDQDLDALRYRNDKLLKSRFESIFEKYTRDFTGVGDEISFWTGEVEVNNGHLEGLKNETDTGAHEDAKAKSLLRVMTEATDDEDSDFHNEGADEVMQSIEEMAENAAVSDEDEDEEDETPQNSDEELFASVQPHTSFDEPSEPFRSSITARSPVSNSEGDSLFEVPDPRRSDSPDSLFEVQVNQEDSAYRNTTQSSTEAPAEYRDIDEQDILQKFGPEIGREVLAIVRTTRNNAEAHIEPAWRIPANVIPPKPTRSASASNTPPPPPNLSPRGDQATASPRNTRSLWKAPRQRKTAREMHTMRFRRNIRADSEDPLQEDFQDEGEQPQGEANPTSGDESEWNEEEQQPRLPNAKKRRVDDENNAVMESELDHDEQQPRSTNSNKGRVDDENIAAMESEWNEEEQQPRLPNAKKRRVDDENIALMKEGICSFCRAKYASRAGVFHHWAHLVVKADKTGADPDEVHDMAYIREYRSLSHTKPKTPRLVLCDFKTMVELHEGAGLSFAEIASCKVLRTRKTAPILNELYDRFRTPPGHNDPHARRQWSDEEMKTLEDLCNKPLQELGTFRRWLRNCSDTDIGNKLAEMWLKPIGDRSVPRETGLLAGIQQAAGQYVGGTTLGPEYVKTEDSDDELFAVR</sequence>
<feature type="compositionally biased region" description="Acidic residues" evidence="1">
    <location>
        <begin position="335"/>
        <end position="347"/>
    </location>
</feature>
<dbReference type="PANTHER" id="PTHR15992">
    <property type="entry name" value="HOLLIDAY JUNCTION RECOGNITION PROTEIN"/>
    <property type="match status" value="1"/>
</dbReference>
<dbReference type="RefSeq" id="XP_013316560.1">
    <property type="nucleotide sequence ID" value="XM_013461106.1"/>
</dbReference>
<dbReference type="InterPro" id="IPR009072">
    <property type="entry name" value="Histone-fold"/>
</dbReference>
<feature type="region of interest" description="Disordered" evidence="1">
    <location>
        <begin position="264"/>
        <end position="410"/>
    </location>
</feature>
<name>A0A0D2BU32_9EURO</name>
<dbReference type="GO" id="GO:0042393">
    <property type="term" value="F:histone binding"/>
    <property type="evidence" value="ECO:0007669"/>
    <property type="project" value="InterPro"/>
</dbReference>
<dbReference type="PANTHER" id="PTHR15992:SF5">
    <property type="entry name" value="HOLLIDAY JUNCTION RECOGNITION PROTEIN"/>
    <property type="match status" value="1"/>
</dbReference>
<dbReference type="GeneID" id="25326587"/>
<evidence type="ECO:0000256" key="1">
    <source>
        <dbReference type="SAM" id="MobiDB-lite"/>
    </source>
</evidence>
<protein>
    <submittedName>
        <fullName evidence="2">Uncharacterized protein</fullName>
    </submittedName>
</protein>
<organism evidence="2 3">
    <name type="scientific">Exophiala xenobiotica</name>
    <dbReference type="NCBI Taxonomy" id="348802"/>
    <lineage>
        <taxon>Eukaryota</taxon>
        <taxon>Fungi</taxon>
        <taxon>Dikarya</taxon>
        <taxon>Ascomycota</taxon>
        <taxon>Pezizomycotina</taxon>
        <taxon>Eurotiomycetes</taxon>
        <taxon>Chaetothyriomycetidae</taxon>
        <taxon>Chaetothyriales</taxon>
        <taxon>Herpotrichiellaceae</taxon>
        <taxon>Exophiala</taxon>
    </lineage>
</organism>
<feature type="compositionally biased region" description="Polar residues" evidence="1">
    <location>
        <begin position="298"/>
        <end position="307"/>
    </location>
</feature>
<feature type="region of interest" description="Disordered" evidence="1">
    <location>
        <begin position="101"/>
        <end position="227"/>
    </location>
</feature>
<evidence type="ECO:0000313" key="2">
    <source>
        <dbReference type="EMBL" id="KIW55976.1"/>
    </source>
</evidence>
<feature type="compositionally biased region" description="Polar residues" evidence="1">
    <location>
        <begin position="166"/>
        <end position="181"/>
    </location>
</feature>
<dbReference type="Pfam" id="PF10384">
    <property type="entry name" value="Scm3"/>
    <property type="match status" value="1"/>
</dbReference>
<dbReference type="GO" id="GO:0046982">
    <property type="term" value="F:protein heterodimerization activity"/>
    <property type="evidence" value="ECO:0007669"/>
    <property type="project" value="InterPro"/>
</dbReference>
<reference evidence="2 3" key="1">
    <citation type="submission" date="2015-01" db="EMBL/GenBank/DDBJ databases">
        <title>The Genome Sequence of Exophiala xenobiotica CBS118157.</title>
        <authorList>
            <consortium name="The Broad Institute Genomics Platform"/>
            <person name="Cuomo C."/>
            <person name="de Hoog S."/>
            <person name="Gorbushina A."/>
            <person name="Stielow B."/>
            <person name="Teixiera M."/>
            <person name="Abouelleil A."/>
            <person name="Chapman S.B."/>
            <person name="Priest M."/>
            <person name="Young S.K."/>
            <person name="Wortman J."/>
            <person name="Nusbaum C."/>
            <person name="Birren B."/>
        </authorList>
    </citation>
    <scope>NUCLEOTIDE SEQUENCE [LARGE SCALE GENOMIC DNA]</scope>
    <source>
        <strain evidence="2 3">CBS 118157</strain>
    </source>
</reference>
<dbReference type="HOGENOM" id="CLU_438732_0_0_1"/>
<accession>A0A0D2BU32</accession>
<dbReference type="AlphaFoldDB" id="A0A0D2BU32"/>
<dbReference type="Proteomes" id="UP000054342">
    <property type="component" value="Unassembled WGS sequence"/>
</dbReference>
<feature type="compositionally biased region" description="Polar residues" evidence="1">
    <location>
        <begin position="203"/>
        <end position="220"/>
    </location>
</feature>
<feature type="compositionally biased region" description="Acidic residues" evidence="1">
    <location>
        <begin position="131"/>
        <end position="149"/>
    </location>
</feature>
<dbReference type="Gene3D" id="1.10.20.10">
    <property type="entry name" value="Histone, subunit A"/>
    <property type="match status" value="1"/>
</dbReference>
<proteinExistence type="predicted"/>
<keyword evidence="3" id="KW-1185">Reference proteome</keyword>
<gene>
    <name evidence="2" type="ORF">PV05_04679</name>
</gene>
<dbReference type="GO" id="GO:0005634">
    <property type="term" value="C:nucleus"/>
    <property type="evidence" value="ECO:0007669"/>
    <property type="project" value="InterPro"/>
</dbReference>
<dbReference type="OrthoDB" id="2420608at2759"/>
<evidence type="ECO:0000313" key="3">
    <source>
        <dbReference type="Proteomes" id="UP000054342"/>
    </source>
</evidence>